<evidence type="ECO:0000256" key="5">
    <source>
        <dbReference type="ARBA" id="ARBA00023204"/>
    </source>
</evidence>
<evidence type="ECO:0000259" key="8">
    <source>
        <dbReference type="PROSITE" id="PS50164"/>
    </source>
</evidence>
<evidence type="ECO:0000256" key="7">
    <source>
        <dbReference type="HAMAP-Rule" id="MF_00203"/>
    </source>
</evidence>
<dbReference type="Pfam" id="PF08459">
    <property type="entry name" value="UvrC_RNaseH_dom"/>
    <property type="match status" value="1"/>
</dbReference>
<evidence type="ECO:0000256" key="1">
    <source>
        <dbReference type="ARBA" id="ARBA00022490"/>
    </source>
</evidence>
<dbReference type="HAMAP" id="MF_00203">
    <property type="entry name" value="UvrC"/>
    <property type="match status" value="1"/>
</dbReference>
<comment type="subcellular location">
    <subcellularLocation>
        <location evidence="7">Cytoplasm</location>
    </subcellularLocation>
</comment>
<dbReference type="CDD" id="cd10434">
    <property type="entry name" value="GIY-YIG_UvrC_Cho"/>
    <property type="match status" value="1"/>
</dbReference>
<dbReference type="PANTHER" id="PTHR30562:SF1">
    <property type="entry name" value="UVRABC SYSTEM PROTEIN C"/>
    <property type="match status" value="1"/>
</dbReference>
<comment type="similarity">
    <text evidence="7">Belongs to the UvrC family.</text>
</comment>
<evidence type="ECO:0000313" key="11">
    <source>
        <dbReference type="Proteomes" id="UP000318946"/>
    </source>
</evidence>
<dbReference type="Gene3D" id="3.40.1440.10">
    <property type="entry name" value="GIY-YIG endonuclease"/>
    <property type="match status" value="1"/>
</dbReference>
<dbReference type="GO" id="GO:0009380">
    <property type="term" value="C:excinuclease repair complex"/>
    <property type="evidence" value="ECO:0007669"/>
    <property type="project" value="InterPro"/>
</dbReference>
<dbReference type="Gene3D" id="1.10.150.20">
    <property type="entry name" value="5' to 3' exonuclease, C-terminal subdomain"/>
    <property type="match status" value="1"/>
</dbReference>
<dbReference type="SUPFAM" id="SSF47781">
    <property type="entry name" value="RuvA domain 2-like"/>
    <property type="match status" value="1"/>
</dbReference>
<dbReference type="GO" id="GO:0009432">
    <property type="term" value="P:SOS response"/>
    <property type="evidence" value="ECO:0007669"/>
    <property type="project" value="UniProtKB-UniRule"/>
</dbReference>
<dbReference type="RefSeq" id="WP_141412169.1">
    <property type="nucleotide sequence ID" value="NZ_AP019735.1"/>
</dbReference>
<keyword evidence="1 7" id="KW-0963">Cytoplasm</keyword>
<keyword evidence="4 7" id="KW-0267">Excision nuclease</keyword>
<dbReference type="PANTHER" id="PTHR30562">
    <property type="entry name" value="UVRC/OXIDOREDUCTASE"/>
    <property type="match status" value="1"/>
</dbReference>
<keyword evidence="11" id="KW-1185">Reference proteome</keyword>
<comment type="subunit">
    <text evidence="7">Interacts with UvrB in an incision complex.</text>
</comment>
<dbReference type="InterPro" id="IPR050066">
    <property type="entry name" value="UvrABC_protein_C"/>
</dbReference>
<dbReference type="NCBIfam" id="TIGR00194">
    <property type="entry name" value="uvrC"/>
    <property type="match status" value="1"/>
</dbReference>
<dbReference type="Pfam" id="PF01541">
    <property type="entry name" value="GIY-YIG"/>
    <property type="match status" value="1"/>
</dbReference>
<protein>
    <recommendedName>
        <fullName evidence="7">UvrABC system protein C</fullName>
        <shortName evidence="7">Protein UvrC</shortName>
    </recommendedName>
    <alternativeName>
        <fullName evidence="7">Excinuclease ABC subunit C</fullName>
    </alternativeName>
</protein>
<dbReference type="Pfam" id="PF14520">
    <property type="entry name" value="HHH_5"/>
    <property type="match status" value="1"/>
</dbReference>
<dbReference type="GO" id="GO:0006289">
    <property type="term" value="P:nucleotide-excision repair"/>
    <property type="evidence" value="ECO:0007669"/>
    <property type="project" value="UniProtKB-UniRule"/>
</dbReference>
<dbReference type="InterPro" id="IPR036876">
    <property type="entry name" value="UVR_dom_sf"/>
</dbReference>
<dbReference type="InterPro" id="IPR000305">
    <property type="entry name" value="GIY-YIG_endonuc"/>
</dbReference>
<name>A0A4Y1WQD8_9BACT</name>
<organism evidence="10 11">
    <name type="scientific">Alistipes communis</name>
    <dbReference type="NCBI Taxonomy" id="2585118"/>
    <lineage>
        <taxon>Bacteria</taxon>
        <taxon>Pseudomonadati</taxon>
        <taxon>Bacteroidota</taxon>
        <taxon>Bacteroidia</taxon>
        <taxon>Bacteroidales</taxon>
        <taxon>Rikenellaceae</taxon>
        <taxon>Alistipes</taxon>
    </lineage>
</organism>
<dbReference type="InterPro" id="IPR047296">
    <property type="entry name" value="GIY-YIG_UvrC_Cho"/>
</dbReference>
<evidence type="ECO:0000256" key="3">
    <source>
        <dbReference type="ARBA" id="ARBA00022769"/>
    </source>
</evidence>
<keyword evidence="3 7" id="KW-0228">DNA excision</keyword>
<dbReference type="Gene3D" id="3.30.420.340">
    <property type="entry name" value="UvrC, RNAse H endonuclease domain"/>
    <property type="match status" value="1"/>
</dbReference>
<dbReference type="InterPro" id="IPR001162">
    <property type="entry name" value="UvrC_RNase_H_dom"/>
</dbReference>
<keyword evidence="2 7" id="KW-0227">DNA damage</keyword>
<dbReference type="GeneID" id="78341323"/>
<dbReference type="SMART" id="SM00465">
    <property type="entry name" value="GIYc"/>
    <property type="match status" value="1"/>
</dbReference>
<dbReference type="Pfam" id="PF22920">
    <property type="entry name" value="UvrC_RNaseH"/>
    <property type="match status" value="1"/>
</dbReference>
<evidence type="ECO:0000256" key="2">
    <source>
        <dbReference type="ARBA" id="ARBA00022763"/>
    </source>
</evidence>
<proteinExistence type="inferred from homology"/>
<accession>A0A4Y1WQD8</accession>
<feature type="domain" description="UvrC family homology region profile" evidence="9">
    <location>
        <begin position="262"/>
        <end position="485"/>
    </location>
</feature>
<reference evidence="11" key="1">
    <citation type="submission" date="2019-06" db="EMBL/GenBank/DDBJ databases">
        <title>Alistipes onderdonkii subsp. vulgaris subsp. nov., Alistipes dispar sp. nov. and Alistipes communis sp. nov., isolated from human faeces, and creation of Alistipes onderdonkii subsp. onderdonkii subsp. nov.</title>
        <authorList>
            <person name="Sakamoto M."/>
            <person name="Ikeyama N."/>
            <person name="Ogata Y."/>
            <person name="Suda W."/>
            <person name="Iino T."/>
            <person name="Hattori M."/>
            <person name="Ohkuma M."/>
        </authorList>
    </citation>
    <scope>NUCLEOTIDE SEQUENCE [LARGE SCALE GENOMIC DNA]</scope>
    <source>
        <strain evidence="11">5CBH24</strain>
    </source>
</reference>
<dbReference type="OrthoDB" id="9804933at2"/>
<dbReference type="GO" id="GO:0003677">
    <property type="term" value="F:DNA binding"/>
    <property type="evidence" value="ECO:0007669"/>
    <property type="project" value="UniProtKB-UniRule"/>
</dbReference>
<dbReference type="InterPro" id="IPR035901">
    <property type="entry name" value="GIY-YIG_endonuc_sf"/>
</dbReference>
<feature type="domain" description="GIY-YIG" evidence="8">
    <location>
        <begin position="18"/>
        <end position="97"/>
    </location>
</feature>
<dbReference type="FunFam" id="3.40.1440.10:FF:000001">
    <property type="entry name" value="UvrABC system protein C"/>
    <property type="match status" value="1"/>
</dbReference>
<dbReference type="SUPFAM" id="SSF46600">
    <property type="entry name" value="C-terminal UvrC-binding domain of UvrB"/>
    <property type="match status" value="1"/>
</dbReference>
<dbReference type="Proteomes" id="UP000318946">
    <property type="component" value="Chromosome"/>
</dbReference>
<comment type="function">
    <text evidence="7">The UvrABC repair system catalyzes the recognition and processing of DNA lesions. UvrC both incises the 5' and 3' sides of the lesion. The N-terminal half is responsible for the 3' incision and the C-terminal half is responsible for the 5' incision.</text>
</comment>
<dbReference type="InterPro" id="IPR038476">
    <property type="entry name" value="UvrC_RNase_H_dom_sf"/>
</dbReference>
<evidence type="ECO:0000256" key="4">
    <source>
        <dbReference type="ARBA" id="ARBA00022881"/>
    </source>
</evidence>
<dbReference type="GO" id="GO:0005737">
    <property type="term" value="C:cytoplasm"/>
    <property type="evidence" value="ECO:0007669"/>
    <property type="project" value="UniProtKB-SubCell"/>
</dbReference>
<dbReference type="InterPro" id="IPR010994">
    <property type="entry name" value="RuvA_2-like"/>
</dbReference>
<keyword evidence="5 7" id="KW-0234">DNA repair</keyword>
<dbReference type="GO" id="GO:0009381">
    <property type="term" value="F:excinuclease ABC activity"/>
    <property type="evidence" value="ECO:0007669"/>
    <property type="project" value="UniProtKB-UniRule"/>
</dbReference>
<dbReference type="PROSITE" id="PS50164">
    <property type="entry name" value="GIY_YIG"/>
    <property type="match status" value="1"/>
</dbReference>
<sequence>MTPSDRNPLKEQVALLPLEPGVYQFLDRTGTVIYVGKAKSLRKRVSSYFMQNKEHPPKVRVLVRQIAEIRHIVVDSETDALLLENSLIKELQPRYNILLKDDKTYPWIVVRRENFPRIQSTRQLQRDGSQYFGPYSSVTMQHSILEFIREVIPLRTCSLNLAPEAIARGRYTVCLQYHLGNCKGPCIGAQSAEEYRQLLDMAVSVLKGDLRPVRAYLEGEMRRAAEALQFETAQRYKSRLAALENYSARSVIVSARIVDVDVFSLVEDDDAAYCNFLRIRNGSITAVSTVRLTPGVDTDRAQMLTLAIQHVVEQIAGGELAREVIVPFLPSATMLFDGVTFTVPRRGEKLDLLAFSERSARIYRAEQLKNMEIKNPERHTERLMNAMQRELRLPRQPRHIECFDNSNLQGTNPVASCVVFRDGRPSRKEYRHFNIKTVVGADDFASMREIVFRRYTRLMAEGQELPDLVIVDGGKGQLSNAYAVLCELGLEKQVPIVGLAKRLEEIYYPGDPMPYYLSRTGEPLKVVCHIRDEAHRFGITFHRQKRSNDFLRSELKGIAGIGPRTVETLLGHFRTVARIRNASDEELIELIGAARTQRLRKHFASS</sequence>
<dbReference type="InterPro" id="IPR004791">
    <property type="entry name" value="UvrC"/>
</dbReference>
<dbReference type="KEGG" id="acou:A5CBH24_06060"/>
<gene>
    <name evidence="7 10" type="primary">uvrC</name>
    <name evidence="10" type="ORF">A5CBH24_06060</name>
</gene>
<dbReference type="EMBL" id="AP019735">
    <property type="protein sequence ID" value="BBL03293.1"/>
    <property type="molecule type" value="Genomic_DNA"/>
</dbReference>
<evidence type="ECO:0000313" key="10">
    <source>
        <dbReference type="EMBL" id="BBL03293.1"/>
    </source>
</evidence>
<evidence type="ECO:0000256" key="6">
    <source>
        <dbReference type="ARBA" id="ARBA00023236"/>
    </source>
</evidence>
<keyword evidence="6 7" id="KW-0742">SOS response</keyword>
<dbReference type="PROSITE" id="PS50165">
    <property type="entry name" value="UVRC"/>
    <property type="match status" value="1"/>
</dbReference>
<dbReference type="AlphaFoldDB" id="A0A4Y1WQD8"/>
<dbReference type="SUPFAM" id="SSF82771">
    <property type="entry name" value="GIY-YIG endonuclease"/>
    <property type="match status" value="1"/>
</dbReference>
<evidence type="ECO:0000259" key="9">
    <source>
        <dbReference type="PROSITE" id="PS50165"/>
    </source>
</evidence>